<keyword evidence="11 12" id="KW-0350">Heme biosynthesis</keyword>
<comment type="pathway">
    <text evidence="4 12">Porphyrin-containing compound metabolism; protoheme biosynthesis.</text>
</comment>
<dbReference type="Gene3D" id="3.90.660.20">
    <property type="entry name" value="Protoporphyrinogen oxidase, mitochondrial, domain 2"/>
    <property type="match status" value="1"/>
</dbReference>
<comment type="catalytic activity">
    <reaction evidence="1">
        <text>coproporphyrinogen III + 3 O2 = coproporphyrin III + 3 H2O2</text>
        <dbReference type="Rhea" id="RHEA:43436"/>
        <dbReference type="ChEBI" id="CHEBI:15379"/>
        <dbReference type="ChEBI" id="CHEBI:16240"/>
        <dbReference type="ChEBI" id="CHEBI:57309"/>
        <dbReference type="ChEBI" id="CHEBI:131725"/>
        <dbReference type="EC" id="1.3.3.15"/>
    </reaction>
    <physiologicalReaction direction="left-to-right" evidence="1">
        <dbReference type="Rhea" id="RHEA:43437"/>
    </physiologicalReaction>
</comment>
<dbReference type="InterPro" id="IPR002937">
    <property type="entry name" value="Amino_oxidase"/>
</dbReference>
<keyword evidence="10 12" id="KW-0560">Oxidoreductase</keyword>
<comment type="caution">
    <text evidence="14">The sequence shown here is derived from an EMBL/GenBank/DDBJ whole genome shotgun (WGS) entry which is preliminary data.</text>
</comment>
<dbReference type="UniPathway" id="UPA00252"/>
<dbReference type="Gene3D" id="1.10.3110.10">
    <property type="entry name" value="protoporphyrinogen ix oxidase, domain 3"/>
    <property type="match status" value="1"/>
</dbReference>
<comment type="cofactor">
    <cofactor evidence="2 12">
        <name>FAD</name>
        <dbReference type="ChEBI" id="CHEBI:57692"/>
    </cofactor>
</comment>
<keyword evidence="8 12" id="KW-0285">Flavoprotein</keyword>
<dbReference type="GO" id="GO:0006783">
    <property type="term" value="P:heme biosynthetic process"/>
    <property type="evidence" value="ECO:0007669"/>
    <property type="project" value="UniProtKB-UniRule"/>
</dbReference>
<dbReference type="EMBL" id="VMTY01000010">
    <property type="protein sequence ID" value="TVU57054.1"/>
    <property type="molecule type" value="Genomic_DNA"/>
</dbReference>
<keyword evidence="12" id="KW-0963">Cytoplasm</keyword>
<comment type="subcellular location">
    <subcellularLocation>
        <location evidence="12">Cytoplasm</location>
    </subcellularLocation>
</comment>
<dbReference type="SUPFAM" id="SSF54373">
    <property type="entry name" value="FAD-linked reductases, C-terminal domain"/>
    <property type="match status" value="1"/>
</dbReference>
<evidence type="ECO:0000256" key="1">
    <source>
        <dbReference type="ARBA" id="ARBA00001755"/>
    </source>
</evidence>
<evidence type="ECO:0000256" key="2">
    <source>
        <dbReference type="ARBA" id="ARBA00001974"/>
    </source>
</evidence>
<dbReference type="NCBIfam" id="NF008841">
    <property type="entry name" value="PRK11883.1-1"/>
    <property type="match status" value="1"/>
</dbReference>
<name>A0A558GJL2_9CORY</name>
<dbReference type="Proteomes" id="UP000320531">
    <property type="component" value="Unassembled WGS sequence"/>
</dbReference>
<comment type="function">
    <text evidence="3 12">Involved in coproporphyrin-dependent heme b biosynthesis. Catalyzes the oxidation of coproporphyrinogen III to coproporphyrin III.</text>
</comment>
<protein>
    <recommendedName>
        <fullName evidence="7 12">Coproporphyrinogen III oxidase</fullName>
        <ecNumber evidence="6 12">1.3.3.15</ecNumber>
    </recommendedName>
</protein>
<dbReference type="InterPro" id="IPR036188">
    <property type="entry name" value="FAD/NAD-bd_sf"/>
</dbReference>
<dbReference type="Gene3D" id="3.50.50.60">
    <property type="entry name" value="FAD/NAD(P)-binding domain"/>
    <property type="match status" value="1"/>
</dbReference>
<sequence>MKIAIIGAGLAGLTAAWELKQNTKGPHDIFVFEAADRIGGKLHTVAFNGGPTDMGAEAFIRRRQDAVDFFTELGLQDSFVEPNPELRPRVYTGGALHFLPQGGVMGIPSEPQDFFSEATNERITNEQPFEWEIGGDVSVGQLVRQQYGDDVVDHVVSALLGGVYSCSADDLGLRATVPHLAATLDSLAKEGPVTLSAAIKQIESGRSPAEGSVFGTFKGGYAELYEALAEKSGAQIHLDAFVSGVTRKGDAFEVKGAPGDIGPFDRVLFATPAPTTARLLKAVAPEAAQKLSTVQLASSVVVGFNFASATDPEGNALPDATGILVASDEPDVRAKAFTLSSNKWPHLNEREGFLVRASFGRFGDDALVRAEEDDLVDYALDDLQKITGFDGRASGVEEIYTQRWFGGIPRYDEKHLATVAAVRAALADVPGIATAGAWADGVGVPAVIAGARAAAQVLVS</sequence>
<dbReference type="EC" id="1.3.3.15" evidence="6 12"/>
<comment type="similarity">
    <text evidence="5 12">Belongs to the protoporphyrinogen/coproporphyrinogen oxidase family. Coproporphyrinogen III oxidase subfamily.</text>
</comment>
<evidence type="ECO:0000256" key="4">
    <source>
        <dbReference type="ARBA" id="ARBA00004744"/>
    </source>
</evidence>
<gene>
    <name evidence="14" type="ORF">FQK23_04605</name>
</gene>
<dbReference type="PANTHER" id="PTHR42923:SF3">
    <property type="entry name" value="PROTOPORPHYRINOGEN OXIDASE"/>
    <property type="match status" value="1"/>
</dbReference>
<feature type="domain" description="Amine oxidase" evidence="13">
    <location>
        <begin position="10"/>
        <end position="458"/>
    </location>
</feature>
<evidence type="ECO:0000256" key="7">
    <source>
        <dbReference type="ARBA" id="ARBA00019046"/>
    </source>
</evidence>
<dbReference type="SUPFAM" id="SSF51905">
    <property type="entry name" value="FAD/NAD(P)-binding domain"/>
    <property type="match status" value="1"/>
</dbReference>
<evidence type="ECO:0000313" key="15">
    <source>
        <dbReference type="Proteomes" id="UP000320531"/>
    </source>
</evidence>
<dbReference type="NCBIfam" id="TIGR00562">
    <property type="entry name" value="proto_IX_ox"/>
    <property type="match status" value="1"/>
</dbReference>
<evidence type="ECO:0000256" key="8">
    <source>
        <dbReference type="ARBA" id="ARBA00022630"/>
    </source>
</evidence>
<evidence type="ECO:0000256" key="11">
    <source>
        <dbReference type="ARBA" id="ARBA00023133"/>
    </source>
</evidence>
<evidence type="ECO:0000256" key="10">
    <source>
        <dbReference type="ARBA" id="ARBA00023002"/>
    </source>
</evidence>
<keyword evidence="9 12" id="KW-0274">FAD</keyword>
<dbReference type="RefSeq" id="WP_070711024.1">
    <property type="nucleotide sequence ID" value="NZ_BAAAJC010000006.1"/>
</dbReference>
<evidence type="ECO:0000256" key="12">
    <source>
        <dbReference type="RuleBase" id="RU364052"/>
    </source>
</evidence>
<dbReference type="InterPro" id="IPR050464">
    <property type="entry name" value="Zeta_carotene_desat/Oxidored"/>
</dbReference>
<evidence type="ECO:0000259" key="13">
    <source>
        <dbReference type="Pfam" id="PF01593"/>
    </source>
</evidence>
<accession>A0A558GJL2</accession>
<evidence type="ECO:0000256" key="3">
    <source>
        <dbReference type="ARBA" id="ARBA00002185"/>
    </source>
</evidence>
<dbReference type="PANTHER" id="PTHR42923">
    <property type="entry name" value="PROTOPORPHYRINOGEN OXIDASE"/>
    <property type="match status" value="1"/>
</dbReference>
<evidence type="ECO:0000256" key="5">
    <source>
        <dbReference type="ARBA" id="ARBA00008310"/>
    </source>
</evidence>
<reference evidence="14 15" key="1">
    <citation type="submission" date="2019-07" db="EMBL/GenBank/DDBJ databases">
        <title>Draft genome of C. aurimucosum strain 14-2523.</title>
        <authorList>
            <person name="Pacheco L.G.C."/>
            <person name="Aguiar E.R.G.R."/>
            <person name="Navas J."/>
            <person name="Santos C.S."/>
            <person name="Rocha D.J.P.G."/>
        </authorList>
    </citation>
    <scope>NUCLEOTIDE SEQUENCE [LARGE SCALE GENOMIC DNA]</scope>
    <source>
        <strain evidence="14 15">14-2523</strain>
    </source>
</reference>
<dbReference type="InterPro" id="IPR004572">
    <property type="entry name" value="Protoporphyrinogen_oxidase"/>
</dbReference>
<dbReference type="GO" id="GO:0005737">
    <property type="term" value="C:cytoplasm"/>
    <property type="evidence" value="ECO:0007669"/>
    <property type="project" value="UniProtKB-SubCell"/>
</dbReference>
<evidence type="ECO:0000256" key="9">
    <source>
        <dbReference type="ARBA" id="ARBA00022827"/>
    </source>
</evidence>
<organism evidence="14 15">
    <name type="scientific">Corynebacterium aurimucosum</name>
    <dbReference type="NCBI Taxonomy" id="169292"/>
    <lineage>
        <taxon>Bacteria</taxon>
        <taxon>Bacillati</taxon>
        <taxon>Actinomycetota</taxon>
        <taxon>Actinomycetes</taxon>
        <taxon>Mycobacteriales</taxon>
        <taxon>Corynebacteriaceae</taxon>
        <taxon>Corynebacterium</taxon>
    </lineage>
</organism>
<dbReference type="GO" id="GO:0004729">
    <property type="term" value="F:oxygen-dependent protoporphyrinogen oxidase activity"/>
    <property type="evidence" value="ECO:0007669"/>
    <property type="project" value="UniProtKB-UniRule"/>
</dbReference>
<proteinExistence type="inferred from homology"/>
<evidence type="ECO:0000256" key="6">
    <source>
        <dbReference type="ARBA" id="ARBA00012402"/>
    </source>
</evidence>
<evidence type="ECO:0000313" key="14">
    <source>
        <dbReference type="EMBL" id="TVU57054.1"/>
    </source>
</evidence>
<dbReference type="Pfam" id="PF01593">
    <property type="entry name" value="Amino_oxidase"/>
    <property type="match status" value="1"/>
</dbReference>
<dbReference type="AlphaFoldDB" id="A0A558GJL2"/>